<evidence type="ECO:0000256" key="5">
    <source>
        <dbReference type="SAM" id="MobiDB-lite"/>
    </source>
</evidence>
<dbReference type="RefSeq" id="XP_067079560.1">
    <property type="nucleotide sequence ID" value="XM_067223459.1"/>
</dbReference>
<feature type="compositionally biased region" description="Polar residues" evidence="5">
    <location>
        <begin position="348"/>
        <end position="363"/>
    </location>
</feature>
<evidence type="ECO:0000256" key="2">
    <source>
        <dbReference type="ARBA" id="ARBA00022771"/>
    </source>
</evidence>
<keyword evidence="2 4" id="KW-0863">Zinc-finger</keyword>
<dbReference type="PROSITE" id="PS01358">
    <property type="entry name" value="ZF_RANBP2_1"/>
    <property type="match status" value="6"/>
</dbReference>
<dbReference type="Proteomes" id="UP000195570">
    <property type="component" value="Unassembled WGS sequence"/>
</dbReference>
<reference evidence="7" key="1">
    <citation type="submission" date="2016-09" db="EMBL/GenBank/DDBJ databases">
        <authorList>
            <person name="Hebert L."/>
            <person name="Moumen B."/>
        </authorList>
    </citation>
    <scope>NUCLEOTIDE SEQUENCE [LARGE SCALE GENOMIC DNA]</scope>
    <source>
        <strain evidence="7">OVI</strain>
    </source>
</reference>
<evidence type="ECO:0000256" key="3">
    <source>
        <dbReference type="ARBA" id="ARBA00022833"/>
    </source>
</evidence>
<proteinExistence type="predicted"/>
<organism evidence="7 8">
    <name type="scientific">Trypanosoma equiperdum</name>
    <dbReference type="NCBI Taxonomy" id="5694"/>
    <lineage>
        <taxon>Eukaryota</taxon>
        <taxon>Discoba</taxon>
        <taxon>Euglenozoa</taxon>
        <taxon>Kinetoplastea</taxon>
        <taxon>Metakinetoplastina</taxon>
        <taxon>Trypanosomatida</taxon>
        <taxon>Trypanosomatidae</taxon>
        <taxon>Trypanosoma</taxon>
    </lineage>
</organism>
<keyword evidence="8" id="KW-1185">Reference proteome</keyword>
<dbReference type="InterPro" id="IPR001876">
    <property type="entry name" value="Znf_RanBP2"/>
</dbReference>
<accession>A0A1G4I978</accession>
<dbReference type="EMBL" id="CZPT02000974">
    <property type="protein sequence ID" value="SCU68396.1"/>
    <property type="molecule type" value="Genomic_DNA"/>
</dbReference>
<dbReference type="SMART" id="SM00547">
    <property type="entry name" value="ZnF_RBZ"/>
    <property type="match status" value="11"/>
</dbReference>
<evidence type="ECO:0000313" key="7">
    <source>
        <dbReference type="EMBL" id="SCU68396.1"/>
    </source>
</evidence>
<evidence type="ECO:0000256" key="1">
    <source>
        <dbReference type="ARBA" id="ARBA00022723"/>
    </source>
</evidence>
<keyword evidence="1" id="KW-0479">Metal-binding</keyword>
<dbReference type="PROSITE" id="PS50199">
    <property type="entry name" value="ZF_RANBP2_2"/>
    <property type="match status" value="3"/>
</dbReference>
<dbReference type="VEuPathDB" id="TriTrypDB:TEOVI_000636400"/>
<protein>
    <submittedName>
        <fullName evidence="7">Predicted RanGDP binding protein</fullName>
    </submittedName>
</protein>
<feature type="region of interest" description="Disordered" evidence="5">
    <location>
        <begin position="336"/>
        <end position="412"/>
    </location>
</feature>
<feature type="domain" description="RanBP2-type" evidence="6">
    <location>
        <begin position="225"/>
        <end position="256"/>
    </location>
</feature>
<sequence length="1003" mass="109206">MWRPPILGLLKTALRGSSRHMAGRKFLHTLRDEDLEDEEQLARLLVQDVSAPPTQSTVTAWVSTGVIESQELVRAHLEGGVEVTAAEDNTLADAMFVEGESAESLPSSSPITPTRRANNHLAKYSHIRQAIHTKRLKDGARLVGEAALEWMCCGCRTYNFIGRRTCRSCKQSSLESCKHNTAPARHLPLFPAIWTCHSCGHNNNPCPADATNRSKFSCESCGDPFPGIREWYCPSCCHINSRGSVQCATCYADRPFRWSCSSCGHDKNSIFFTECRNCHSVRRRLVSDSTVLCPSCRQRNDVQWEMCFMCMTPLGMMNSVRKLQLKVESGLAPEDKSAANSAVEDENCAQSNNRGGTPPTTNDVAEDAGEGKVGPSVECTGEAHDGTKAESEQHNNHREQVQLSLGDEKNTRDSAVMEDCAATAARVKAAERGTWWCTECNVLQRRNVGFCDICLKPRVVVDSRGPPKSIAADSLTSETKGTASCLTETGTVLPNEGQCKTDQATVGGGKHLGGDGAEVTETKFSDTFIPCSVNTTETGEWRCPYCRNLLGATVTSCCGVTREAPFGYWRCSACCSTNRDERARCLGCGAAPQAVKPWRCYMCRRRNEADVFQCDYCGSAHPRHWVCGQCGSKCQQSGDSRCSSCGSVKKKLEVVVCPHCSVPNNFLRKSCFRCRARLVSDDWHCEKCGYGQNGKNSRRCTGCGEPRRFNMDEITWVCDVCSTAVASGGALKERKQCPRCNSDRTERSLEIPSRWQCRSCGVANAYSVPACLECGNARRLGNMRTHTSCRACFRLTFLDEKERCEHCGAVMSEVINDVGSLVSSSGLHPLVRGAVDSLSVAEGARENGCISPTPAGVGPRDDSIIPGTLSPFTATDHRGSVVANMITKDVCGVSFQPIDSSVCCYGPKTLGTSQEEGDTVECLLQCSEEGSGTETSAPESCLVSDAEEWCAGDLGCEELDETVDVINGEWCESIPSWICSNCEAKNLDEADVCVDCGIAKCDK</sequence>
<gene>
    <name evidence="7" type="ORF">TEOVI_000636400</name>
</gene>
<feature type="domain" description="RanBP2-type" evidence="6">
    <location>
        <begin position="751"/>
        <end position="780"/>
    </location>
</feature>
<comment type="caution">
    <text evidence="7">The sequence shown here is derived from an EMBL/GenBank/DDBJ whole genome shotgun (WGS) entry which is preliminary data.</text>
</comment>
<keyword evidence="3" id="KW-0862">Zinc</keyword>
<dbReference type="GO" id="GO:0008270">
    <property type="term" value="F:zinc ion binding"/>
    <property type="evidence" value="ECO:0007669"/>
    <property type="project" value="UniProtKB-KW"/>
</dbReference>
<evidence type="ECO:0000313" key="8">
    <source>
        <dbReference type="Proteomes" id="UP000195570"/>
    </source>
</evidence>
<name>A0A1G4I978_TRYEQ</name>
<dbReference type="GeneID" id="92380298"/>
<dbReference type="AlphaFoldDB" id="A0A1G4I978"/>
<feature type="domain" description="RanBP2-type" evidence="6">
    <location>
        <begin position="565"/>
        <end position="594"/>
    </location>
</feature>
<feature type="compositionally biased region" description="Basic and acidic residues" evidence="5">
    <location>
        <begin position="381"/>
        <end position="412"/>
    </location>
</feature>
<evidence type="ECO:0000259" key="6">
    <source>
        <dbReference type="PROSITE" id="PS50199"/>
    </source>
</evidence>
<evidence type="ECO:0000256" key="4">
    <source>
        <dbReference type="PROSITE-ProRule" id="PRU00322"/>
    </source>
</evidence>